<dbReference type="SUPFAM" id="SSF53300">
    <property type="entry name" value="vWA-like"/>
    <property type="match status" value="1"/>
</dbReference>
<reference evidence="3 4" key="1">
    <citation type="journal article" date="2016" name="Nat. Commun.">
        <title>Thousands of microbial genomes shed light on interconnected biogeochemical processes in an aquifer system.</title>
        <authorList>
            <person name="Anantharaman K."/>
            <person name="Brown C.T."/>
            <person name="Hug L.A."/>
            <person name="Sharon I."/>
            <person name="Castelle C.J."/>
            <person name="Probst A.J."/>
            <person name="Thomas B.C."/>
            <person name="Singh A."/>
            <person name="Wilkins M.J."/>
            <person name="Karaoz U."/>
            <person name="Brodie E.L."/>
            <person name="Williams K.H."/>
            <person name="Hubbard S.S."/>
            <person name="Banfield J.F."/>
        </authorList>
    </citation>
    <scope>NUCLEOTIDE SEQUENCE [LARGE SCALE GENOMIC DNA]</scope>
</reference>
<evidence type="ECO:0000256" key="1">
    <source>
        <dbReference type="SAM" id="Phobius"/>
    </source>
</evidence>
<dbReference type="SMART" id="SM00327">
    <property type="entry name" value="VWA"/>
    <property type="match status" value="1"/>
</dbReference>
<accession>A0A1F8F308</accession>
<keyword evidence="1" id="KW-0812">Transmembrane</keyword>
<comment type="caution">
    <text evidence="3">The sequence shown here is derived from an EMBL/GenBank/DDBJ whole genome shotgun (WGS) entry which is preliminary data.</text>
</comment>
<dbReference type="InterPro" id="IPR002035">
    <property type="entry name" value="VWF_A"/>
</dbReference>
<evidence type="ECO:0000259" key="2">
    <source>
        <dbReference type="PROSITE" id="PS50234"/>
    </source>
</evidence>
<protein>
    <recommendedName>
        <fullName evidence="2">VWFA domain-containing protein</fullName>
    </recommendedName>
</protein>
<name>A0A1F8F308_9BACT</name>
<dbReference type="EMBL" id="MGJL01000037">
    <property type="protein sequence ID" value="OGN06659.1"/>
    <property type="molecule type" value="Genomic_DNA"/>
</dbReference>
<proteinExistence type="predicted"/>
<organism evidence="3 4">
    <name type="scientific">Candidatus Yanofskybacteria bacterium RIFCSPHIGHO2_01_FULL_45_42</name>
    <dbReference type="NCBI Taxonomy" id="1802671"/>
    <lineage>
        <taxon>Bacteria</taxon>
        <taxon>Candidatus Yanofskyibacteriota</taxon>
    </lineage>
</organism>
<feature type="transmembrane region" description="Helical" evidence="1">
    <location>
        <begin position="17"/>
        <end position="38"/>
    </location>
</feature>
<dbReference type="InterPro" id="IPR036465">
    <property type="entry name" value="vWFA_dom_sf"/>
</dbReference>
<feature type="transmembrane region" description="Helical" evidence="1">
    <location>
        <begin position="371"/>
        <end position="392"/>
    </location>
</feature>
<keyword evidence="1" id="KW-0472">Membrane</keyword>
<feature type="domain" description="VWFA" evidence="2">
    <location>
        <begin position="94"/>
        <end position="322"/>
    </location>
</feature>
<dbReference type="AlphaFoldDB" id="A0A1F8F308"/>
<evidence type="ECO:0000313" key="4">
    <source>
        <dbReference type="Proteomes" id="UP000178023"/>
    </source>
</evidence>
<dbReference type="Pfam" id="PF13519">
    <property type="entry name" value="VWA_2"/>
    <property type="match status" value="1"/>
</dbReference>
<gene>
    <name evidence="3" type="ORF">A2750_02300</name>
</gene>
<dbReference type="Gene3D" id="3.40.50.410">
    <property type="entry name" value="von Willebrand factor, type A domain"/>
    <property type="match status" value="1"/>
</dbReference>
<keyword evidence="1" id="KW-1133">Transmembrane helix</keyword>
<dbReference type="Proteomes" id="UP000178023">
    <property type="component" value="Unassembled WGS sequence"/>
</dbReference>
<sequence>MESAIDIWGNINFRESLILYLIVIPAVLFIAWLLAVLVQRVSRPEQTYGSRYPFIGRIKLWGLFVVPALVFMVVALAGPSGFGDMIKPLRGNVEIVVLLDNSISMKAADIRPSRLEIAKKEILRLEPLLKDGDKVGLFTFGKTSRRNLFLTRDLGVFFEQVSAVNFPKSEGFYGDETIFDSDFATTLEHIFQSLDRQDASSEGYARDQRYLYRPGVKTNRMVLIFSDGDDQFLNYAPIRPEDILAVAEEKAEYKKKLADVADEYRKRGLKIYPVGVGTRSGVDWFSLLEGYRRGIDYPGYADFEEEWRRQITRLDRNNLSSLAKSTGAVFSGHDWTVENAQGNVGSYLEYVVSSNRRPILELVAEEEESPIWQYCLLVAVGFLVLGIATYPFRGYLRSEDE</sequence>
<evidence type="ECO:0000313" key="3">
    <source>
        <dbReference type="EMBL" id="OGN06659.1"/>
    </source>
</evidence>
<dbReference type="PROSITE" id="PS50234">
    <property type="entry name" value="VWFA"/>
    <property type="match status" value="1"/>
</dbReference>
<feature type="transmembrane region" description="Helical" evidence="1">
    <location>
        <begin position="58"/>
        <end position="78"/>
    </location>
</feature>
<dbReference type="CDD" id="cd00198">
    <property type="entry name" value="vWFA"/>
    <property type="match status" value="1"/>
</dbReference>